<reference evidence="3" key="1">
    <citation type="journal article" date="2011" name="Proc. Natl. Acad. Sci. U.S.A.">
        <title>Obligate biotrophy features unraveled by the genomic analysis of rust fungi.</title>
        <authorList>
            <person name="Duplessis S."/>
            <person name="Cuomo C.A."/>
            <person name="Lin Y.-C."/>
            <person name="Aerts A."/>
            <person name="Tisserant E."/>
            <person name="Veneault-Fourrey C."/>
            <person name="Joly D.L."/>
            <person name="Hacquard S."/>
            <person name="Amselem J."/>
            <person name="Cantarel B.L."/>
            <person name="Chiu R."/>
            <person name="Coutinho P.M."/>
            <person name="Feau N."/>
            <person name="Field M."/>
            <person name="Frey P."/>
            <person name="Gelhaye E."/>
            <person name="Goldberg J."/>
            <person name="Grabherr M.G."/>
            <person name="Kodira C.D."/>
            <person name="Kohler A."/>
            <person name="Kuees U."/>
            <person name="Lindquist E.A."/>
            <person name="Lucas S.M."/>
            <person name="Mago R."/>
            <person name="Mauceli E."/>
            <person name="Morin E."/>
            <person name="Murat C."/>
            <person name="Pangilinan J.L."/>
            <person name="Park R."/>
            <person name="Pearson M."/>
            <person name="Quesneville H."/>
            <person name="Rouhier N."/>
            <person name="Sakthikumar S."/>
            <person name="Salamov A.A."/>
            <person name="Schmutz J."/>
            <person name="Selles B."/>
            <person name="Shapiro H."/>
            <person name="Tanguay P."/>
            <person name="Tuskan G.A."/>
            <person name="Henrissat B."/>
            <person name="Van de Peer Y."/>
            <person name="Rouze P."/>
            <person name="Ellis J.G."/>
            <person name="Dodds P.N."/>
            <person name="Schein J.E."/>
            <person name="Zhong S."/>
            <person name="Hamelin R.C."/>
            <person name="Grigoriev I.V."/>
            <person name="Szabo L.J."/>
            <person name="Martin F."/>
        </authorList>
    </citation>
    <scope>NUCLEOTIDE SEQUENCE [LARGE SCALE GENOMIC DNA]</scope>
    <source>
        <strain evidence="3">CRL 75-36-700-3 / race SCCL</strain>
    </source>
</reference>
<dbReference type="EMBL" id="DS178294">
    <property type="protein sequence ID" value="EHS63706.1"/>
    <property type="molecule type" value="Genomic_DNA"/>
</dbReference>
<dbReference type="Proteomes" id="UP000008783">
    <property type="component" value="Unassembled WGS sequence"/>
</dbReference>
<proteinExistence type="predicted"/>
<evidence type="ECO:0000256" key="1">
    <source>
        <dbReference type="SAM" id="MobiDB-lite"/>
    </source>
</evidence>
<organism evidence="2 3">
    <name type="scientific">Puccinia graminis f. sp. tritici (strain CRL 75-36-700-3 / race SCCL)</name>
    <name type="common">Black stem rust fungus</name>
    <dbReference type="NCBI Taxonomy" id="418459"/>
    <lineage>
        <taxon>Eukaryota</taxon>
        <taxon>Fungi</taxon>
        <taxon>Dikarya</taxon>
        <taxon>Basidiomycota</taxon>
        <taxon>Pucciniomycotina</taxon>
        <taxon>Pucciniomycetes</taxon>
        <taxon>Pucciniales</taxon>
        <taxon>Pucciniaceae</taxon>
        <taxon>Puccinia</taxon>
    </lineage>
</organism>
<gene>
    <name evidence="2" type="ORF">PGTG_21785</name>
</gene>
<keyword evidence="3" id="KW-1185">Reference proteome</keyword>
<sequence>MTTSSKKKKKKKKYSNISKKTPRRRRRRMQWFIDHQTINYSFSARLQVILKKYNPLQNHF</sequence>
<accession>H6QSG9</accession>
<dbReference type="AlphaFoldDB" id="H6QSG9"/>
<evidence type="ECO:0000313" key="3">
    <source>
        <dbReference type="Proteomes" id="UP000008783"/>
    </source>
</evidence>
<dbReference type="GeneID" id="13542796"/>
<evidence type="ECO:0000313" key="2">
    <source>
        <dbReference type="EMBL" id="EHS63706.1"/>
    </source>
</evidence>
<dbReference type="HOGENOM" id="CLU_2942860_0_0_1"/>
<name>H6QSG9_PUCGT</name>
<dbReference type="InParanoid" id="H6QSG9"/>
<dbReference type="RefSeq" id="XP_003889528.1">
    <property type="nucleotide sequence ID" value="XM_003889479.1"/>
</dbReference>
<dbReference type="KEGG" id="pgr:PGTG_21785"/>
<dbReference type="VEuPathDB" id="FungiDB:PGTG_21785"/>
<protein>
    <submittedName>
        <fullName evidence="2">Uncharacterized protein</fullName>
    </submittedName>
</protein>
<feature type="region of interest" description="Disordered" evidence="1">
    <location>
        <begin position="1"/>
        <end position="27"/>
    </location>
</feature>